<dbReference type="GeneID" id="54416066"/>
<keyword evidence="8" id="KW-1185">Reference proteome</keyword>
<dbReference type="InterPro" id="IPR015943">
    <property type="entry name" value="WD40/YVTN_repeat-like_dom_sf"/>
</dbReference>
<keyword evidence="4" id="KW-0863">Zinc-finger</keyword>
<evidence type="ECO:0000313" key="7">
    <source>
        <dbReference type="EMBL" id="KAF1809422.1"/>
    </source>
</evidence>
<evidence type="ECO:0000256" key="1">
    <source>
        <dbReference type="ARBA" id="ARBA00022574"/>
    </source>
</evidence>
<organism evidence="7">
    <name type="scientific">Eremomyces bilateralis CBS 781.70</name>
    <dbReference type="NCBI Taxonomy" id="1392243"/>
    <lineage>
        <taxon>Eukaryota</taxon>
        <taxon>Fungi</taxon>
        <taxon>Dikarya</taxon>
        <taxon>Ascomycota</taxon>
        <taxon>Pezizomycotina</taxon>
        <taxon>Dothideomycetes</taxon>
        <taxon>Dothideomycetes incertae sedis</taxon>
        <taxon>Eremomycetales</taxon>
        <taxon>Eremomycetaceae</taxon>
        <taxon>Eremomyces</taxon>
    </lineage>
</organism>
<dbReference type="OrthoDB" id="60955at2759"/>
<evidence type="ECO:0000313" key="9">
    <source>
        <dbReference type="RefSeq" id="XP_033531053.1"/>
    </source>
</evidence>
<evidence type="ECO:0000313" key="8">
    <source>
        <dbReference type="Proteomes" id="UP000504638"/>
    </source>
</evidence>
<gene>
    <name evidence="7 9" type="ORF">P152DRAFT_370131</name>
</gene>
<dbReference type="InterPro" id="IPR036322">
    <property type="entry name" value="WD40_repeat_dom_sf"/>
</dbReference>
<dbReference type="PROSITE" id="PS00678">
    <property type="entry name" value="WD_REPEATS_1"/>
    <property type="match status" value="1"/>
</dbReference>
<reference evidence="9" key="2">
    <citation type="submission" date="2020-04" db="EMBL/GenBank/DDBJ databases">
        <authorList>
            <consortium name="NCBI Genome Project"/>
        </authorList>
    </citation>
    <scope>NUCLEOTIDE SEQUENCE</scope>
    <source>
        <strain evidence="9">CBS 781.70</strain>
    </source>
</reference>
<feature type="non-terminal residue" evidence="7">
    <location>
        <position position="1"/>
    </location>
</feature>
<proteinExistence type="predicted"/>
<dbReference type="PRINTS" id="PR00320">
    <property type="entry name" value="GPROTEINBRPT"/>
</dbReference>
<feature type="repeat" description="WD" evidence="6">
    <location>
        <begin position="222"/>
        <end position="255"/>
    </location>
</feature>
<dbReference type="RefSeq" id="XP_033531053.1">
    <property type="nucleotide sequence ID" value="XM_033675496.1"/>
</dbReference>
<name>A0A6G1FUR0_9PEZI</name>
<dbReference type="InterPro" id="IPR020472">
    <property type="entry name" value="WD40_PAC1"/>
</dbReference>
<keyword evidence="1 6" id="KW-0853">WD repeat</keyword>
<keyword evidence="3" id="KW-0677">Repeat</keyword>
<dbReference type="GO" id="GO:0016239">
    <property type="term" value="P:positive regulation of macroautophagy"/>
    <property type="evidence" value="ECO:0007669"/>
    <property type="project" value="TreeGrafter"/>
</dbReference>
<reference evidence="9" key="3">
    <citation type="submission" date="2025-04" db="UniProtKB">
        <authorList>
            <consortium name="RefSeq"/>
        </authorList>
    </citation>
    <scope>IDENTIFICATION</scope>
    <source>
        <strain evidence="9">CBS 781.70</strain>
    </source>
</reference>
<sequence>SHKTGLEIAAFDVNHDRTTAILAGREILKTVRIDNDRCAEETNLRAKLTQVASHRDEVAGTRVGLPRNLPSHRANLNIHDVKWSHKDFDSCIATASTSGKIVLYDLNKHSLELARLHEHSRQVHKLAFSPFQGYGLLSASQDGSVRFWDLRDLSRNQSTVYAGSSSSLLACGSRYTYSTNQADGVRDVKWSPVDAVQFAFGTDSGTVQCWDLRFPVRPTVKITAHDKIVTCVDWHPGGQYLASGSADKTIRCWNIGPGPSQEEVPTESKNPNKRLKPSYSIRCPAPVAKIAWRTPAWSDIPIPSINVWQTTHLAASYATRDLRTVHVWDFRRPHIPFRGFSPFDTAPTDLLWHSQHLLWLVSREGIFTQADVALAPKCIDRRPWAAIGVNPAGDSVAAVTSRPRK</sequence>
<protein>
    <submittedName>
        <fullName evidence="7 9">WD40 repeat-like protein</fullName>
    </submittedName>
</protein>
<dbReference type="GO" id="GO:0008270">
    <property type="term" value="F:zinc ion binding"/>
    <property type="evidence" value="ECO:0007669"/>
    <property type="project" value="UniProtKB-KW"/>
</dbReference>
<dbReference type="Pfam" id="PF00400">
    <property type="entry name" value="WD40"/>
    <property type="match status" value="2"/>
</dbReference>
<evidence type="ECO:0000256" key="6">
    <source>
        <dbReference type="PROSITE-ProRule" id="PRU00221"/>
    </source>
</evidence>
<dbReference type="InterPro" id="IPR001680">
    <property type="entry name" value="WD40_rpt"/>
</dbReference>
<dbReference type="GO" id="GO:0005774">
    <property type="term" value="C:vacuolar membrane"/>
    <property type="evidence" value="ECO:0007669"/>
    <property type="project" value="TreeGrafter"/>
</dbReference>
<dbReference type="InterPro" id="IPR037590">
    <property type="entry name" value="WDR24"/>
</dbReference>
<evidence type="ECO:0000256" key="3">
    <source>
        <dbReference type="ARBA" id="ARBA00022737"/>
    </source>
</evidence>
<dbReference type="GO" id="GO:1904263">
    <property type="term" value="P:positive regulation of TORC1 signaling"/>
    <property type="evidence" value="ECO:0007669"/>
    <property type="project" value="TreeGrafter"/>
</dbReference>
<dbReference type="InterPro" id="IPR019775">
    <property type="entry name" value="WD40_repeat_CS"/>
</dbReference>
<accession>A0A6G1FUR0</accession>
<dbReference type="AlphaFoldDB" id="A0A6G1FUR0"/>
<feature type="non-terminal residue" evidence="7">
    <location>
        <position position="405"/>
    </location>
</feature>
<dbReference type="PROSITE" id="PS50294">
    <property type="entry name" value="WD_REPEATS_REGION"/>
    <property type="match status" value="2"/>
</dbReference>
<dbReference type="SUPFAM" id="SSF50978">
    <property type="entry name" value="WD40 repeat-like"/>
    <property type="match status" value="1"/>
</dbReference>
<dbReference type="EMBL" id="ML975173">
    <property type="protein sequence ID" value="KAF1809422.1"/>
    <property type="molecule type" value="Genomic_DNA"/>
</dbReference>
<reference evidence="7 9" key="1">
    <citation type="submission" date="2020-01" db="EMBL/GenBank/DDBJ databases">
        <authorList>
            <consortium name="DOE Joint Genome Institute"/>
            <person name="Haridas S."/>
            <person name="Albert R."/>
            <person name="Binder M."/>
            <person name="Bloem J."/>
            <person name="Labutti K."/>
            <person name="Salamov A."/>
            <person name="Andreopoulos B."/>
            <person name="Baker S.E."/>
            <person name="Barry K."/>
            <person name="Bills G."/>
            <person name="Bluhm B.H."/>
            <person name="Cannon C."/>
            <person name="Castanera R."/>
            <person name="Culley D.E."/>
            <person name="Daum C."/>
            <person name="Ezra D."/>
            <person name="Gonzalez J.B."/>
            <person name="Henrissat B."/>
            <person name="Kuo A."/>
            <person name="Liang C."/>
            <person name="Lipzen A."/>
            <person name="Lutzoni F."/>
            <person name="Magnuson J."/>
            <person name="Mondo S."/>
            <person name="Nolan M."/>
            <person name="Ohm R."/>
            <person name="Pangilinan J."/>
            <person name="Park H.-J."/>
            <person name="Ramirez L."/>
            <person name="Alfaro M."/>
            <person name="Sun H."/>
            <person name="Tritt A."/>
            <person name="Yoshinaga Y."/>
            <person name="Zwiers L.-H."/>
            <person name="Turgeon B.G."/>
            <person name="Goodwin S.B."/>
            <person name="Spatafora J.W."/>
            <person name="Crous P.W."/>
            <person name="Grigoriev I.V."/>
        </authorList>
    </citation>
    <scope>NUCLEOTIDE SEQUENCE</scope>
    <source>
        <strain evidence="7 9">CBS 781.70</strain>
    </source>
</reference>
<feature type="repeat" description="WD" evidence="6">
    <location>
        <begin position="116"/>
        <end position="158"/>
    </location>
</feature>
<dbReference type="GO" id="GO:0005829">
    <property type="term" value="C:cytosol"/>
    <property type="evidence" value="ECO:0007669"/>
    <property type="project" value="TreeGrafter"/>
</dbReference>
<evidence type="ECO:0000256" key="5">
    <source>
        <dbReference type="ARBA" id="ARBA00022833"/>
    </source>
</evidence>
<dbReference type="PROSITE" id="PS50082">
    <property type="entry name" value="WD_REPEATS_2"/>
    <property type="match status" value="2"/>
</dbReference>
<dbReference type="PANTHER" id="PTHR46200">
    <property type="entry name" value="GATOR COMPLEX PROTEIN WDR24"/>
    <property type="match status" value="1"/>
</dbReference>
<dbReference type="SMART" id="SM00320">
    <property type="entry name" value="WD40"/>
    <property type="match status" value="4"/>
</dbReference>
<dbReference type="Gene3D" id="2.130.10.10">
    <property type="entry name" value="YVTN repeat-like/Quinoprotein amine dehydrogenase"/>
    <property type="match status" value="2"/>
</dbReference>
<keyword evidence="5" id="KW-0862">Zinc</keyword>
<dbReference type="GO" id="GO:0061700">
    <property type="term" value="C:GATOR2 complex"/>
    <property type="evidence" value="ECO:0007669"/>
    <property type="project" value="TreeGrafter"/>
</dbReference>
<evidence type="ECO:0000256" key="2">
    <source>
        <dbReference type="ARBA" id="ARBA00022723"/>
    </source>
</evidence>
<dbReference type="Proteomes" id="UP000504638">
    <property type="component" value="Unplaced"/>
</dbReference>
<dbReference type="PANTHER" id="PTHR46200:SF1">
    <property type="entry name" value="GATOR COMPLEX PROTEIN WDR24"/>
    <property type="match status" value="1"/>
</dbReference>
<evidence type="ECO:0000256" key="4">
    <source>
        <dbReference type="ARBA" id="ARBA00022771"/>
    </source>
</evidence>
<keyword evidence="2" id="KW-0479">Metal-binding</keyword>